<dbReference type="PANTHER" id="PTHR21090:SF5">
    <property type="entry name" value="PENTAFUNCTIONAL AROM POLYPEPTIDE"/>
    <property type="match status" value="1"/>
</dbReference>
<evidence type="ECO:0000256" key="5">
    <source>
        <dbReference type="ARBA" id="ARBA00023141"/>
    </source>
</evidence>
<dbReference type="EC" id="2.5.1.19" evidence="7"/>
<comment type="subunit">
    <text evidence="7">Monomer.</text>
</comment>
<feature type="binding site" evidence="7">
    <location>
        <position position="351"/>
    </location>
    <ligand>
        <name>phosphoenolpyruvate</name>
        <dbReference type="ChEBI" id="CHEBI:58702"/>
    </ligand>
</feature>
<comment type="similarity">
    <text evidence="2 7">Belongs to the EPSP synthase family.</text>
</comment>
<dbReference type="InterPro" id="IPR036968">
    <property type="entry name" value="Enolpyruvate_Tfrase_sf"/>
</dbReference>
<evidence type="ECO:0000256" key="7">
    <source>
        <dbReference type="HAMAP-Rule" id="MF_00210"/>
    </source>
</evidence>
<proteinExistence type="inferred from homology"/>
<comment type="function">
    <text evidence="7">Catalyzes the transfer of the enolpyruvyl moiety of phosphoenolpyruvate (PEP) to the 5-hydroxyl of shikimate-3-phosphate (S3P) to produce enolpyruvyl shikimate-3-phosphate and inorganic phosphate.</text>
</comment>
<feature type="domain" description="Enolpyruvate transferase" evidence="8">
    <location>
        <begin position="9"/>
        <end position="428"/>
    </location>
</feature>
<feature type="binding site" evidence="7">
    <location>
        <position position="123"/>
    </location>
    <ligand>
        <name>phosphoenolpyruvate</name>
        <dbReference type="ChEBI" id="CHEBI:58702"/>
    </ligand>
</feature>
<feature type="binding site" evidence="7">
    <location>
        <position position="170"/>
    </location>
    <ligand>
        <name>3-phosphoshikimate</name>
        <dbReference type="ChEBI" id="CHEBI:145989"/>
    </ligand>
</feature>
<evidence type="ECO:0000256" key="1">
    <source>
        <dbReference type="ARBA" id="ARBA00004811"/>
    </source>
</evidence>
<dbReference type="InterPro" id="IPR023193">
    <property type="entry name" value="EPSP_synthase_CS"/>
</dbReference>
<organism evidence="9 10">
    <name type="scientific">Kordiimonas pumila</name>
    <dbReference type="NCBI Taxonomy" id="2161677"/>
    <lineage>
        <taxon>Bacteria</taxon>
        <taxon>Pseudomonadati</taxon>
        <taxon>Pseudomonadota</taxon>
        <taxon>Alphaproteobacteria</taxon>
        <taxon>Kordiimonadales</taxon>
        <taxon>Kordiimonadaceae</taxon>
        <taxon>Kordiimonas</taxon>
    </lineage>
</organism>
<dbReference type="Proteomes" id="UP001595444">
    <property type="component" value="Unassembled WGS sequence"/>
</dbReference>
<sequence>MPSLVSLPKNPLIGTVKVPGDKSVSHRSLMLSALAVGESRITGLLEGEDVLATAHAMRAMGATLNRVDDGEWVVNGVGVGGLMSPDDIIDMGNSGTSTRLLMGLIASHAITVTMTGDASLRSRPMGRVIDPLSEVGAVFKARDDKFLPLTVTGTDMPVPLDYTTPMASAQVKSAVLLAGLNTPGITTVREKVATRDHTERMLKSMGADITVQDEDGIRVIRLVGQPELCPVNLEVPGDISSAAFLLVAASIIPGSDVTLENVGLNPLRTGIIEALKAMGASISIHNERELGGEPVADVQVIAAPLKGVVNLEVDPSTMIDEFPVLFCAAAVASGVSRFTGLEELRVKESDRLAVMAAGLRANGIKVTELDDGIDIEGCGGFIPGGGTVQTHLDHRIAMSFAILGQMANKAVMVDDASPIQTSFPAFVRLMTGLGAGLDVLE</sequence>
<keyword evidence="3 7" id="KW-0028">Amino-acid biosynthesis</keyword>
<dbReference type="EMBL" id="JBHRSL010000010">
    <property type="protein sequence ID" value="MFC3052165.1"/>
    <property type="molecule type" value="Genomic_DNA"/>
</dbReference>
<comment type="catalytic activity">
    <reaction evidence="6">
        <text>3-phosphoshikimate + phosphoenolpyruvate = 5-O-(1-carboxyvinyl)-3-phosphoshikimate + phosphate</text>
        <dbReference type="Rhea" id="RHEA:21256"/>
        <dbReference type="ChEBI" id="CHEBI:43474"/>
        <dbReference type="ChEBI" id="CHEBI:57701"/>
        <dbReference type="ChEBI" id="CHEBI:58702"/>
        <dbReference type="ChEBI" id="CHEBI:145989"/>
        <dbReference type="EC" id="2.5.1.19"/>
    </reaction>
    <physiologicalReaction direction="left-to-right" evidence="6">
        <dbReference type="Rhea" id="RHEA:21257"/>
    </physiologicalReaction>
</comment>
<name>A0ABV7D5M4_9PROT</name>
<keyword evidence="5 7" id="KW-0057">Aromatic amino acid biosynthesis</keyword>
<feature type="binding site" evidence="7">
    <location>
        <position position="168"/>
    </location>
    <ligand>
        <name>3-phosphoshikimate</name>
        <dbReference type="ChEBI" id="CHEBI:145989"/>
    </ligand>
</feature>
<dbReference type="RefSeq" id="WP_194214148.1">
    <property type="nucleotide sequence ID" value="NZ_CP061205.1"/>
</dbReference>
<comment type="pathway">
    <text evidence="1 7">Metabolic intermediate biosynthesis; chorismate biosynthesis; chorismate from D-erythrose 4-phosphate and phosphoenolpyruvate: step 6/7.</text>
</comment>
<accession>A0ABV7D5M4</accession>
<dbReference type="PROSITE" id="PS00885">
    <property type="entry name" value="EPSP_SYNTHASE_2"/>
    <property type="match status" value="1"/>
</dbReference>
<dbReference type="Pfam" id="PF00275">
    <property type="entry name" value="EPSP_synthase"/>
    <property type="match status" value="1"/>
</dbReference>
<protein>
    <recommendedName>
        <fullName evidence="7">3-phosphoshikimate 1-carboxyvinyltransferase</fullName>
        <ecNumber evidence="7">2.5.1.19</ecNumber>
    </recommendedName>
    <alternativeName>
        <fullName evidence="7">5-enolpyruvylshikimate-3-phosphate synthase</fullName>
        <shortName evidence="7">EPSP synthase</shortName>
        <shortName evidence="7">EPSPS</shortName>
    </alternativeName>
</protein>
<dbReference type="NCBIfam" id="TIGR01356">
    <property type="entry name" value="aroA"/>
    <property type="match status" value="1"/>
</dbReference>
<reference evidence="10" key="1">
    <citation type="journal article" date="2019" name="Int. J. Syst. Evol. Microbiol.">
        <title>The Global Catalogue of Microorganisms (GCM) 10K type strain sequencing project: providing services to taxonomists for standard genome sequencing and annotation.</title>
        <authorList>
            <consortium name="The Broad Institute Genomics Platform"/>
            <consortium name="The Broad Institute Genome Sequencing Center for Infectious Disease"/>
            <person name="Wu L."/>
            <person name="Ma J."/>
        </authorList>
    </citation>
    <scope>NUCLEOTIDE SEQUENCE [LARGE SCALE GENOMIC DNA]</scope>
    <source>
        <strain evidence="10">KCTC 62164</strain>
    </source>
</reference>
<keyword evidence="7" id="KW-0963">Cytoplasm</keyword>
<feature type="binding site" evidence="7">
    <location>
        <position position="395"/>
    </location>
    <ligand>
        <name>phosphoenolpyruvate</name>
        <dbReference type="ChEBI" id="CHEBI:58702"/>
    </ligand>
</feature>
<evidence type="ECO:0000256" key="4">
    <source>
        <dbReference type="ARBA" id="ARBA00022679"/>
    </source>
</evidence>
<dbReference type="InterPro" id="IPR006264">
    <property type="entry name" value="EPSP_synthase"/>
</dbReference>
<dbReference type="HAMAP" id="MF_00210">
    <property type="entry name" value="EPSP_synth"/>
    <property type="match status" value="1"/>
</dbReference>
<feature type="binding site" evidence="7">
    <location>
        <position position="22"/>
    </location>
    <ligand>
        <name>3-phosphoshikimate</name>
        <dbReference type="ChEBI" id="CHEBI:145989"/>
    </ligand>
</feature>
<evidence type="ECO:0000313" key="10">
    <source>
        <dbReference type="Proteomes" id="UP001595444"/>
    </source>
</evidence>
<feature type="binding site" evidence="7">
    <location>
        <position position="22"/>
    </location>
    <ligand>
        <name>phosphoenolpyruvate</name>
        <dbReference type="ChEBI" id="CHEBI:58702"/>
    </ligand>
</feature>
<feature type="binding site" evidence="7">
    <location>
        <position position="347"/>
    </location>
    <ligand>
        <name>3-phosphoshikimate</name>
        <dbReference type="ChEBI" id="CHEBI:145989"/>
    </ligand>
</feature>
<comment type="caution">
    <text evidence="9">The sequence shown here is derived from an EMBL/GenBank/DDBJ whole genome shotgun (WGS) entry which is preliminary data.</text>
</comment>
<dbReference type="InterPro" id="IPR013792">
    <property type="entry name" value="RNA3'P_cycl/enolpyr_Trfase_a/b"/>
</dbReference>
<evidence type="ECO:0000256" key="6">
    <source>
        <dbReference type="ARBA" id="ARBA00044633"/>
    </source>
</evidence>
<comment type="subcellular location">
    <subcellularLocation>
        <location evidence="7">Cytoplasm</location>
    </subcellularLocation>
</comment>
<evidence type="ECO:0000259" key="8">
    <source>
        <dbReference type="Pfam" id="PF00275"/>
    </source>
</evidence>
<feature type="binding site" evidence="7">
    <location>
        <position position="23"/>
    </location>
    <ligand>
        <name>3-phosphoshikimate</name>
        <dbReference type="ChEBI" id="CHEBI:145989"/>
    </ligand>
</feature>
<feature type="active site" description="Proton acceptor" evidence="7">
    <location>
        <position position="320"/>
    </location>
</feature>
<dbReference type="PIRSF" id="PIRSF000505">
    <property type="entry name" value="EPSPS"/>
    <property type="match status" value="1"/>
</dbReference>
<feature type="binding site" evidence="7">
    <location>
        <position position="27"/>
    </location>
    <ligand>
        <name>3-phosphoshikimate</name>
        <dbReference type="ChEBI" id="CHEBI:145989"/>
    </ligand>
</feature>
<feature type="binding site" evidence="7">
    <location>
        <position position="320"/>
    </location>
    <ligand>
        <name>3-phosphoshikimate</name>
        <dbReference type="ChEBI" id="CHEBI:145989"/>
    </ligand>
</feature>
<keyword evidence="10" id="KW-1185">Reference proteome</keyword>
<dbReference type="SUPFAM" id="SSF55205">
    <property type="entry name" value="EPT/RTPC-like"/>
    <property type="match status" value="1"/>
</dbReference>
<feature type="binding site" evidence="7">
    <location>
        <position position="170"/>
    </location>
    <ligand>
        <name>phosphoenolpyruvate</name>
        <dbReference type="ChEBI" id="CHEBI:58702"/>
    </ligand>
</feature>
<dbReference type="PANTHER" id="PTHR21090">
    <property type="entry name" value="AROM/DEHYDROQUINATE SYNTHASE"/>
    <property type="match status" value="1"/>
</dbReference>
<comment type="caution">
    <text evidence="7">Lacks conserved residue(s) required for the propagation of feature annotation.</text>
</comment>
<dbReference type="GO" id="GO:0003866">
    <property type="term" value="F:3-phosphoshikimate 1-carboxyvinyltransferase activity"/>
    <property type="evidence" value="ECO:0007669"/>
    <property type="project" value="UniProtKB-EC"/>
</dbReference>
<dbReference type="PROSITE" id="PS00104">
    <property type="entry name" value="EPSP_SYNTHASE_1"/>
    <property type="match status" value="1"/>
</dbReference>
<gene>
    <name evidence="7 9" type="primary">aroA</name>
    <name evidence="9" type="ORF">ACFOKA_09645</name>
</gene>
<keyword evidence="4 7" id="KW-0808">Transferase</keyword>
<feature type="binding site" evidence="7">
    <location>
        <position position="95"/>
    </location>
    <ligand>
        <name>phosphoenolpyruvate</name>
        <dbReference type="ChEBI" id="CHEBI:58702"/>
    </ligand>
</feature>
<evidence type="ECO:0000256" key="3">
    <source>
        <dbReference type="ARBA" id="ARBA00022605"/>
    </source>
</evidence>
<dbReference type="Gene3D" id="3.65.10.10">
    <property type="entry name" value="Enolpyruvate transferase domain"/>
    <property type="match status" value="2"/>
</dbReference>
<evidence type="ECO:0000256" key="2">
    <source>
        <dbReference type="ARBA" id="ARBA00009948"/>
    </source>
</evidence>
<dbReference type="InterPro" id="IPR001986">
    <property type="entry name" value="Enolpyruvate_Tfrase_dom"/>
</dbReference>
<dbReference type="CDD" id="cd01556">
    <property type="entry name" value="EPSP_synthase"/>
    <property type="match status" value="1"/>
</dbReference>
<evidence type="ECO:0000313" key="9">
    <source>
        <dbReference type="EMBL" id="MFC3052165.1"/>
    </source>
</evidence>